<dbReference type="InterPro" id="IPR036045">
    <property type="entry name" value="Sec1-like_sf"/>
</dbReference>
<evidence type="ECO:0000256" key="1">
    <source>
        <dbReference type="ARBA" id="ARBA00009884"/>
    </source>
</evidence>
<feature type="region of interest" description="Disordered" evidence="2">
    <location>
        <begin position="769"/>
        <end position="795"/>
    </location>
</feature>
<dbReference type="Pfam" id="PF00995">
    <property type="entry name" value="Sec1"/>
    <property type="match status" value="1"/>
</dbReference>
<reference evidence="3" key="1">
    <citation type="journal article" date="2011" name="Genome Biol.">
        <title>The draft genome of the carcinogenic human liver fluke Clonorchis sinensis.</title>
        <authorList>
            <person name="Wang X."/>
            <person name="Chen W."/>
            <person name="Huang Y."/>
            <person name="Sun J."/>
            <person name="Men J."/>
            <person name="Liu H."/>
            <person name="Luo F."/>
            <person name="Guo L."/>
            <person name="Lv X."/>
            <person name="Deng C."/>
            <person name="Zhou C."/>
            <person name="Fan Y."/>
            <person name="Li X."/>
            <person name="Huang L."/>
            <person name="Hu Y."/>
            <person name="Liang C."/>
            <person name="Hu X."/>
            <person name="Xu J."/>
            <person name="Yu X."/>
        </authorList>
    </citation>
    <scope>NUCLEOTIDE SEQUENCE [LARGE SCALE GENOMIC DNA]</scope>
    <source>
        <strain evidence="3">Henan</strain>
    </source>
</reference>
<organism evidence="3 4">
    <name type="scientific">Clonorchis sinensis</name>
    <name type="common">Chinese liver fluke</name>
    <dbReference type="NCBI Taxonomy" id="79923"/>
    <lineage>
        <taxon>Eukaryota</taxon>
        <taxon>Metazoa</taxon>
        <taxon>Spiralia</taxon>
        <taxon>Lophotrochozoa</taxon>
        <taxon>Platyhelminthes</taxon>
        <taxon>Trematoda</taxon>
        <taxon>Digenea</taxon>
        <taxon>Opisthorchiida</taxon>
        <taxon>Opisthorchiata</taxon>
        <taxon>Opisthorchiidae</taxon>
        <taxon>Clonorchis</taxon>
    </lineage>
</organism>
<evidence type="ECO:0000313" key="4">
    <source>
        <dbReference type="Proteomes" id="UP000008909"/>
    </source>
</evidence>
<dbReference type="Gene3D" id="3.40.50.2060">
    <property type="match status" value="1"/>
</dbReference>
<comment type="similarity">
    <text evidence="1">Belongs to the STXBP/unc-18/SEC1 family.</text>
</comment>
<dbReference type="PANTHER" id="PTHR11679">
    <property type="entry name" value="VESICLE PROTEIN SORTING-ASSOCIATED"/>
    <property type="match status" value="1"/>
</dbReference>
<feature type="compositionally biased region" description="Polar residues" evidence="2">
    <location>
        <begin position="770"/>
        <end position="781"/>
    </location>
</feature>
<dbReference type="AlphaFoldDB" id="G7Y9U8"/>
<reference key="2">
    <citation type="submission" date="2011-10" db="EMBL/GenBank/DDBJ databases">
        <title>The genome and transcriptome sequence of Clonorchis sinensis provide insights into the carcinogenic liver fluke.</title>
        <authorList>
            <person name="Wang X."/>
            <person name="Huang Y."/>
            <person name="Chen W."/>
            <person name="Liu H."/>
            <person name="Guo L."/>
            <person name="Chen Y."/>
            <person name="Luo F."/>
            <person name="Zhou W."/>
            <person name="Sun J."/>
            <person name="Mao Q."/>
            <person name="Liang P."/>
            <person name="Zhou C."/>
            <person name="Tian Y."/>
            <person name="Men J."/>
            <person name="Lv X."/>
            <person name="Huang L."/>
            <person name="Zhou J."/>
            <person name="Hu Y."/>
            <person name="Li R."/>
            <person name="Zhang F."/>
            <person name="Lei H."/>
            <person name="Li X."/>
            <person name="Hu X."/>
            <person name="Liang C."/>
            <person name="Xu J."/>
            <person name="Wu Z."/>
            <person name="Yu X."/>
        </authorList>
    </citation>
    <scope>NUCLEOTIDE SEQUENCE</scope>
    <source>
        <strain>Henan</strain>
    </source>
</reference>
<keyword evidence="4" id="KW-1185">Reference proteome</keyword>
<sequence>AVYWEKRLMASVSLIVGHSVLKKHGVSHSFLLEAKEDSCSPPECKSIVFILSSNVKIVDCTQAFVTRDIRLFQGSPKEYHIIAIPSFSYACKNFLGEKAVLKKFSSIYEFPLTILPLDSDLVSMEDPSCFATYSISQRQQGIYQLVQGLLRFQSIFGLFPVIRAKGNKAVEVANMLTRMRREAEANLGSKSDKTPLTEVDCQTEMLILLDRSVDCLTPLLSQLTYEGLISEKWGIRHGACHLPTGTSKSSEQSKRLVLNASDELFAELRDQNFAFVGSILNKKSKDISALLSESKAATELTELKRVVSQLPEIRSTRVALETHLAIAEQLKKHVNSDEFMLSLSAQQDILNGFETDKAHPYIEECILRGAPLHEVLQLICIQSFCNGGLKQRLLEYYKREILQVYGFENVFTLDNLDRVGLLYDSSANSASNTLPRLPLGATPTGTTMADTKQTVTAVSNMFATTLKRSLRLLVTPTFPVDPSDPDQALAQIYSGYIPISIRLIQALSMTWIPKTVSASAGQLITAGPSNVLAMTSALLTGRGSPSSVRPDGTVSGQPLSDKAAKQTRTSSAGDGSSFIINLIPGGFFEEQQVPNMLGQFGDLSNGGGKGRTTIRGKPRVIVVAFVGGVTHAEIAALRTLSVTGDGRVFGYCNYQAHAPVPKLRTSDHQNQTPNPIILTRHICSGLVISGPTQGVILAKASESPVARLSNGKVRGTRMSFEVTGCKHLQQCGHDRCYSEAVYPSTQQQHSHGSATQAVLGKHTDLIELGASNTANHSSARRLSSARFPRKRYRTPSLTTIVTTDSSKSAPDNPAKDCKEKGNAWDLAQTILHPYGKQYQKRIISIVNSMTPVFAAVQRFCEKNKGAQGDCHSRKHLKSRNIKIVYAYKHANALTLDGSEALILKTHAVDDDGEY</sequence>
<evidence type="ECO:0000256" key="2">
    <source>
        <dbReference type="SAM" id="MobiDB-lite"/>
    </source>
</evidence>
<dbReference type="EMBL" id="DF142981">
    <property type="protein sequence ID" value="GAA49732.1"/>
    <property type="molecule type" value="Genomic_DNA"/>
</dbReference>
<dbReference type="InterPro" id="IPR001619">
    <property type="entry name" value="Sec1-like"/>
</dbReference>
<feature type="non-terminal residue" evidence="3">
    <location>
        <position position="1"/>
    </location>
</feature>
<name>G7Y9U8_CLOSI</name>
<accession>G7Y9U8</accession>
<dbReference type="Gene3D" id="3.40.50.1910">
    <property type="match status" value="2"/>
</dbReference>
<dbReference type="SUPFAM" id="SSF56815">
    <property type="entry name" value="Sec1/munc18-like (SM) proteins"/>
    <property type="match status" value="1"/>
</dbReference>
<dbReference type="Gene3D" id="1.25.40.850">
    <property type="match status" value="1"/>
</dbReference>
<proteinExistence type="inferred from homology"/>
<protein>
    <submittedName>
        <fullName evidence="3">Vacuolar protein sorting-associated protein 33A</fullName>
    </submittedName>
</protein>
<dbReference type="InterPro" id="IPR043154">
    <property type="entry name" value="Sec-1-like_dom1"/>
</dbReference>
<feature type="region of interest" description="Disordered" evidence="2">
    <location>
        <begin position="541"/>
        <end position="573"/>
    </location>
</feature>
<dbReference type="Proteomes" id="UP000008909">
    <property type="component" value="Unassembled WGS sequence"/>
</dbReference>
<evidence type="ECO:0000313" key="3">
    <source>
        <dbReference type="EMBL" id="GAA49732.1"/>
    </source>
</evidence>
<dbReference type="InterPro" id="IPR043155">
    <property type="entry name" value="VPS33_dom3b"/>
</dbReference>
<dbReference type="GO" id="GO:0016192">
    <property type="term" value="P:vesicle-mediated transport"/>
    <property type="evidence" value="ECO:0007669"/>
    <property type="project" value="InterPro"/>
</dbReference>
<gene>
    <name evidence="3" type="ORF">CLF_103495</name>
</gene>
<dbReference type="InterPro" id="IPR027482">
    <property type="entry name" value="Sec1-like_dom2"/>
</dbReference>